<keyword evidence="3" id="KW-1185">Reference proteome</keyword>
<keyword evidence="1" id="KW-1133">Transmembrane helix</keyword>
<keyword evidence="1" id="KW-0812">Transmembrane</keyword>
<proteinExistence type="predicted"/>
<evidence type="ECO:0000313" key="2">
    <source>
        <dbReference type="EMBL" id="QOJ78939.1"/>
    </source>
</evidence>
<dbReference type="InParanoid" id="A0A7L9FGQ5"/>
<dbReference type="Proteomes" id="UP000594121">
    <property type="component" value="Chromosome"/>
</dbReference>
<name>A0A7L9FGQ5_9CREN</name>
<evidence type="ECO:0000313" key="3">
    <source>
        <dbReference type="Proteomes" id="UP000594121"/>
    </source>
</evidence>
<reference evidence="2 3" key="1">
    <citation type="submission" date="2020-10" db="EMBL/GenBank/DDBJ databases">
        <title>Thermofilum lucidum 3507LT sp. nov. a novel member of Thermofilaceae family isolated from Chile hot spring, and proposal of description order Thermofilales.</title>
        <authorList>
            <person name="Zayulina K.S."/>
            <person name="Elcheninov A.G."/>
            <person name="Toshchakov S.V."/>
            <person name="Kublanov I.V."/>
        </authorList>
    </citation>
    <scope>NUCLEOTIDE SEQUENCE [LARGE SCALE GENOMIC DNA]</scope>
    <source>
        <strain evidence="2 3">3507LT</strain>
    </source>
</reference>
<sequence>MREQVATLLQQAMAGIVVVLSLLTLRLYKGRPSSSEEWSELLYLAVVGFMDGFMVAQLVPFFPTFAAKFTFHLFFYLLLASISILFYLAYKGYYDFRVLAIALAPWYLALLLVLYSRIVGVNTIFIF</sequence>
<dbReference type="EMBL" id="CP062310">
    <property type="protein sequence ID" value="QOJ78939.1"/>
    <property type="molecule type" value="Genomic_DNA"/>
</dbReference>
<dbReference type="RefSeq" id="WP_192818911.1">
    <property type="nucleotide sequence ID" value="NZ_CP062310.1"/>
</dbReference>
<accession>A0A7L9FGQ5</accession>
<feature type="transmembrane region" description="Helical" evidence="1">
    <location>
        <begin position="12"/>
        <end position="29"/>
    </location>
</feature>
<feature type="transmembrane region" description="Helical" evidence="1">
    <location>
        <begin position="69"/>
        <end position="90"/>
    </location>
</feature>
<dbReference type="KEGG" id="thel:IG193_00285"/>
<evidence type="ECO:0000256" key="1">
    <source>
        <dbReference type="SAM" id="Phobius"/>
    </source>
</evidence>
<feature type="transmembrane region" description="Helical" evidence="1">
    <location>
        <begin position="96"/>
        <end position="115"/>
    </location>
</feature>
<keyword evidence="1" id="KW-0472">Membrane</keyword>
<organism evidence="2 3">
    <name type="scientific">Infirmifilum lucidum</name>
    <dbReference type="NCBI Taxonomy" id="2776706"/>
    <lineage>
        <taxon>Archaea</taxon>
        <taxon>Thermoproteota</taxon>
        <taxon>Thermoprotei</taxon>
        <taxon>Thermofilales</taxon>
        <taxon>Thermofilaceae</taxon>
        <taxon>Infirmifilum</taxon>
    </lineage>
</organism>
<protein>
    <submittedName>
        <fullName evidence="2">Uncharacterized protein</fullName>
    </submittedName>
</protein>
<gene>
    <name evidence="2" type="ORF">IG193_00285</name>
</gene>
<dbReference type="GeneID" id="59148287"/>
<feature type="transmembrane region" description="Helical" evidence="1">
    <location>
        <begin position="41"/>
        <end position="62"/>
    </location>
</feature>
<dbReference type="AlphaFoldDB" id="A0A7L9FGQ5"/>